<reference evidence="2 3" key="1">
    <citation type="journal article" date="2021" name="Microbiol. Resour. Announc.">
        <title>Draft Genome Sequence of Coralloluteibacterium stylophorae LMG 29479T.</title>
        <authorList>
            <person name="Karlyshev A.V."/>
            <person name="Kudryashova E.B."/>
            <person name="Ariskina E.V."/>
            <person name="Conroy A.P."/>
            <person name="Abidueva E.Y."/>
        </authorList>
    </citation>
    <scope>NUCLEOTIDE SEQUENCE [LARGE SCALE GENOMIC DNA]</scope>
    <source>
        <strain evidence="2 3">LMG 29479</strain>
    </source>
</reference>
<accession>A0AAP2CC23</accession>
<keyword evidence="3" id="KW-1185">Reference proteome</keyword>
<gene>
    <name evidence="2" type="ORF">KB893_013365</name>
</gene>
<feature type="domain" description="Dienelactone hydrolase" evidence="1">
    <location>
        <begin position="14"/>
        <end position="229"/>
    </location>
</feature>
<evidence type="ECO:0000313" key="3">
    <source>
        <dbReference type="Proteomes" id="UP000675747"/>
    </source>
</evidence>
<dbReference type="Proteomes" id="UP000675747">
    <property type="component" value="Unassembled WGS sequence"/>
</dbReference>
<proteinExistence type="predicted"/>
<dbReference type="SUPFAM" id="SSF53474">
    <property type="entry name" value="alpha/beta-Hydrolases"/>
    <property type="match status" value="1"/>
</dbReference>
<name>A0AAP2CC23_9GAMM</name>
<dbReference type="InterPro" id="IPR051049">
    <property type="entry name" value="Dienelactone_hydrolase-like"/>
</dbReference>
<dbReference type="Gene3D" id="3.40.50.1820">
    <property type="entry name" value="alpha/beta hydrolase"/>
    <property type="match status" value="1"/>
</dbReference>
<dbReference type="InterPro" id="IPR029058">
    <property type="entry name" value="AB_hydrolase_fold"/>
</dbReference>
<dbReference type="InterPro" id="IPR002925">
    <property type="entry name" value="Dienelactn_hydro"/>
</dbReference>
<dbReference type="PANTHER" id="PTHR46623:SF6">
    <property type="entry name" value="ALPHA_BETA-HYDROLASES SUPERFAMILY PROTEIN"/>
    <property type="match status" value="1"/>
</dbReference>
<dbReference type="PANTHER" id="PTHR46623">
    <property type="entry name" value="CARBOXYMETHYLENEBUTENOLIDASE-RELATED"/>
    <property type="match status" value="1"/>
</dbReference>
<comment type="caution">
    <text evidence="2">The sequence shown here is derived from an EMBL/GenBank/DDBJ whole genome shotgun (WGS) entry which is preliminary data.</text>
</comment>
<keyword evidence="2" id="KW-0378">Hydrolase</keyword>
<evidence type="ECO:0000313" key="2">
    <source>
        <dbReference type="EMBL" id="MBS7458123.1"/>
    </source>
</evidence>
<dbReference type="GO" id="GO:0016787">
    <property type="term" value="F:hydrolase activity"/>
    <property type="evidence" value="ECO:0007669"/>
    <property type="project" value="UniProtKB-KW"/>
</dbReference>
<dbReference type="RefSeq" id="WP_211925096.1">
    <property type="nucleotide sequence ID" value="NZ_JAGQFT020000009.1"/>
</dbReference>
<dbReference type="EMBL" id="JAGQFT020000009">
    <property type="protein sequence ID" value="MBS7458123.1"/>
    <property type="molecule type" value="Genomic_DNA"/>
</dbReference>
<evidence type="ECO:0000259" key="1">
    <source>
        <dbReference type="Pfam" id="PF01738"/>
    </source>
</evidence>
<organism evidence="2 3">
    <name type="scientific">Coralloluteibacterium stylophorae</name>
    <dbReference type="NCBI Taxonomy" id="1776034"/>
    <lineage>
        <taxon>Bacteria</taxon>
        <taxon>Pseudomonadati</taxon>
        <taxon>Pseudomonadota</taxon>
        <taxon>Gammaproteobacteria</taxon>
        <taxon>Lysobacterales</taxon>
        <taxon>Lysobacteraceae</taxon>
        <taxon>Coralloluteibacterium</taxon>
    </lineage>
</organism>
<dbReference type="Pfam" id="PF01738">
    <property type="entry name" value="DLH"/>
    <property type="match status" value="1"/>
</dbReference>
<sequence>MGSMIRIAGADGAFGAWLAQPGGRPRAAIVVVQEIFGINDDLRETCARLADEGFLALCPDLFWRLAPGIELSHLDEADWQRALGYYRAFDFDAGVADIAATVAHARTLLGAGGRVGVMGFCLGGLMTFLAAARIPVDAAVAYYGGGTEARLDEADGIRAPLLMHLAEADEFIPPPARAAIVAALAGRADVEVHTYPGCRHAFARNGGAHYDAAAATLANARTDAFLRAHLG</sequence>
<protein>
    <submittedName>
        <fullName evidence="2">Dienelactone hydrolase family protein</fullName>
    </submittedName>
</protein>
<dbReference type="AlphaFoldDB" id="A0AAP2CC23"/>